<protein>
    <submittedName>
        <fullName evidence="2">Uncharacterized protein</fullName>
    </submittedName>
</protein>
<evidence type="ECO:0000313" key="3">
    <source>
        <dbReference type="Proteomes" id="UP001497497"/>
    </source>
</evidence>
<reference evidence="2 3" key="1">
    <citation type="submission" date="2024-04" db="EMBL/GenBank/DDBJ databases">
        <authorList>
            <consortium name="Genoscope - CEA"/>
            <person name="William W."/>
        </authorList>
    </citation>
    <scope>NUCLEOTIDE SEQUENCE [LARGE SCALE GENOMIC DNA]</scope>
</reference>
<accession>A0AAV2I1L6</accession>
<name>A0AAV2I1L6_LYMST</name>
<feature type="region of interest" description="Disordered" evidence="1">
    <location>
        <begin position="402"/>
        <end position="429"/>
    </location>
</feature>
<evidence type="ECO:0000313" key="2">
    <source>
        <dbReference type="EMBL" id="CAL1538225.1"/>
    </source>
</evidence>
<dbReference type="EMBL" id="CAXITT010000290">
    <property type="protein sequence ID" value="CAL1538225.1"/>
    <property type="molecule type" value="Genomic_DNA"/>
</dbReference>
<feature type="compositionally biased region" description="Basic and acidic residues" evidence="1">
    <location>
        <begin position="355"/>
        <end position="367"/>
    </location>
</feature>
<keyword evidence="3" id="KW-1185">Reference proteome</keyword>
<proteinExistence type="predicted"/>
<dbReference type="AlphaFoldDB" id="A0AAV2I1L6"/>
<organism evidence="2 3">
    <name type="scientific">Lymnaea stagnalis</name>
    <name type="common">Great pond snail</name>
    <name type="synonym">Helix stagnalis</name>
    <dbReference type="NCBI Taxonomy" id="6523"/>
    <lineage>
        <taxon>Eukaryota</taxon>
        <taxon>Metazoa</taxon>
        <taxon>Spiralia</taxon>
        <taxon>Lophotrochozoa</taxon>
        <taxon>Mollusca</taxon>
        <taxon>Gastropoda</taxon>
        <taxon>Heterobranchia</taxon>
        <taxon>Euthyneura</taxon>
        <taxon>Panpulmonata</taxon>
        <taxon>Hygrophila</taxon>
        <taxon>Lymnaeoidea</taxon>
        <taxon>Lymnaeidae</taxon>
        <taxon>Lymnaea</taxon>
    </lineage>
</organism>
<evidence type="ECO:0000256" key="1">
    <source>
        <dbReference type="SAM" id="MobiDB-lite"/>
    </source>
</evidence>
<comment type="caution">
    <text evidence="2">The sequence shown here is derived from an EMBL/GenBank/DDBJ whole genome shotgun (WGS) entry which is preliminary data.</text>
</comment>
<dbReference type="Proteomes" id="UP001497497">
    <property type="component" value="Unassembled WGS sequence"/>
</dbReference>
<feature type="compositionally biased region" description="Polar residues" evidence="1">
    <location>
        <begin position="341"/>
        <end position="354"/>
    </location>
</feature>
<feature type="region of interest" description="Disordered" evidence="1">
    <location>
        <begin position="330"/>
        <end position="383"/>
    </location>
</feature>
<sequence length="786" mass="90040">MAYMYGKCWNWMGPDGSTNVGSPVENSSQLTEREKTSSKIMGSTNLWDENRRLYMDNLRLWDCLTLIRSEPNLTCQNAINLVFSLRDNDYLISFPDTHQLMQLRFPNGVLYHHNLEDAKLENIKLKDENARLHAAVWVLRDNPSLQADSTVAAIFRLDEVQFQSKFHMVTSSNAFPLSDPEGVSTTLIKHQDKLTYQNNNQVFMASLDIGSEPNMAIQLTNKPIRVGVSSTRRCRSASGRRPNSIRAPVSPMFATRKRSGSAIQQRDFSANWRPDHALETEHLFYPPGEDMNGFLYTKRPPRINREKTMSQKMYQWSAEDDFINNFHGMCENNNSHHNDDLPSQVSGEAQQTDVGSHDSQQDLESRLNKNLTPTGNEELHSPKNGFRKAKLTVLPHVTFRIGRGNHNTNTRYELTPDSDQDTREPSKSHLKAVPQNIVLDPKVSFEIASVQRFQKARKSRPHECIRGVYKCSENSEDSVTQSHLIDRPFTAKERDFKTTRIQNFHNLAQWNLRENSKRDEEAATQKSESGGMRLEDLEEISESQKNANNAAFRPHVDIRDENKKGFKKHIIGKRHSSFPVLKMATDLGSEGNSTTFSQTIDEKHLSFKSRIAKMSTDAPQITYSTEPAALRAPPWQQYPVKSYTSVKHFLDRQRRLTYGDFFLKSDKTFFTREITPSVYALGSNDYMTHKRIFNRFSPPLHGSISPSKYQHTTKETKAFKTPDSHRNQDVKSEIASLKKFSARLPMPLGHLKGCQQQSQCKKHLGLKLLHELGNFKYTRPLADMLT</sequence>
<gene>
    <name evidence="2" type="ORF">GSLYS_00012046001</name>
</gene>